<dbReference type="PANTHER" id="PTHR15315:SF31">
    <property type="entry name" value="E3 UBIQUITIN-PROTEIN LIGASE AIRP2"/>
    <property type="match status" value="1"/>
</dbReference>
<dbReference type="SUPFAM" id="SSF57850">
    <property type="entry name" value="RING/U-box"/>
    <property type="match status" value="1"/>
</dbReference>
<dbReference type="GO" id="GO:0005829">
    <property type="term" value="C:cytosol"/>
    <property type="evidence" value="ECO:0007669"/>
    <property type="project" value="TreeGrafter"/>
</dbReference>
<dbReference type="FunFam" id="3.30.40.10:FF:000660">
    <property type="entry name" value="RING/U-box superfamily protein"/>
    <property type="match status" value="1"/>
</dbReference>
<evidence type="ECO:0000256" key="3">
    <source>
        <dbReference type="ARBA" id="ARBA00022833"/>
    </source>
</evidence>
<proteinExistence type="predicted"/>
<evidence type="ECO:0000256" key="2">
    <source>
        <dbReference type="ARBA" id="ARBA00022771"/>
    </source>
</evidence>
<protein>
    <recommendedName>
        <fullName evidence="5">RING-type domain-containing protein</fullName>
    </recommendedName>
</protein>
<evidence type="ECO:0000256" key="1">
    <source>
        <dbReference type="ARBA" id="ARBA00022723"/>
    </source>
</evidence>
<keyword evidence="2 4" id="KW-0863">Zinc-finger</keyword>
<dbReference type="EMBL" id="WJXA01000005">
    <property type="protein sequence ID" value="KAF7143040.1"/>
    <property type="molecule type" value="Genomic_DNA"/>
</dbReference>
<evidence type="ECO:0000259" key="5">
    <source>
        <dbReference type="PROSITE" id="PS50089"/>
    </source>
</evidence>
<dbReference type="PROSITE" id="PS00518">
    <property type="entry name" value="ZF_RING_1"/>
    <property type="match status" value="1"/>
</dbReference>
<dbReference type="PANTHER" id="PTHR15315">
    <property type="entry name" value="RING FINGER PROTEIN 41, 151"/>
    <property type="match status" value="1"/>
</dbReference>
<dbReference type="GO" id="GO:0016567">
    <property type="term" value="P:protein ubiquitination"/>
    <property type="evidence" value="ECO:0007669"/>
    <property type="project" value="TreeGrafter"/>
</dbReference>
<dbReference type="GO" id="GO:0061630">
    <property type="term" value="F:ubiquitin protein ligase activity"/>
    <property type="evidence" value="ECO:0007669"/>
    <property type="project" value="TreeGrafter"/>
</dbReference>
<evidence type="ECO:0000256" key="4">
    <source>
        <dbReference type="PROSITE-ProRule" id="PRU00175"/>
    </source>
</evidence>
<keyword evidence="1" id="KW-0479">Metal-binding</keyword>
<name>A0A834GYP5_RHOSS</name>
<gene>
    <name evidence="6" type="ORF">RHSIM_Rhsim05G0213200</name>
</gene>
<feature type="domain" description="RING-type" evidence="5">
    <location>
        <begin position="191"/>
        <end position="229"/>
    </location>
</feature>
<dbReference type="OrthoDB" id="1630758at2759"/>
<organism evidence="6 7">
    <name type="scientific">Rhododendron simsii</name>
    <name type="common">Sims's rhododendron</name>
    <dbReference type="NCBI Taxonomy" id="118357"/>
    <lineage>
        <taxon>Eukaryota</taxon>
        <taxon>Viridiplantae</taxon>
        <taxon>Streptophyta</taxon>
        <taxon>Embryophyta</taxon>
        <taxon>Tracheophyta</taxon>
        <taxon>Spermatophyta</taxon>
        <taxon>Magnoliopsida</taxon>
        <taxon>eudicotyledons</taxon>
        <taxon>Gunneridae</taxon>
        <taxon>Pentapetalae</taxon>
        <taxon>asterids</taxon>
        <taxon>Ericales</taxon>
        <taxon>Ericaceae</taxon>
        <taxon>Ericoideae</taxon>
        <taxon>Rhodoreae</taxon>
        <taxon>Rhododendron</taxon>
    </lineage>
</organism>
<sequence>MNVGFAANVAMNGLNRTLAVAVPNPSFCKIENLNLTKSRPISEPALITKRREVEGEGIAGVVLKSARASDYPHEYDGACLQMRLSYSPCARIFLFLVRWSDCNLAGALGFLRILIYKAYDDGKTTISFHERKASIRDFYGVIFPSLLQLQRGITDVEDIKQRELCAAKYQRREEVDNGKLSEIEIEREEECGICLEVNSKVVFPKCNHSMCMKCYRNWRARSQSCPFCRDSLKRVNSGDLWIYTSSCDYIDLTSITKENLKRLMMYIEKLPLVVPDPMLMAYDPRYR</sequence>
<dbReference type="InterPro" id="IPR001841">
    <property type="entry name" value="Znf_RING"/>
</dbReference>
<keyword evidence="7" id="KW-1185">Reference proteome</keyword>
<dbReference type="GO" id="GO:0008270">
    <property type="term" value="F:zinc ion binding"/>
    <property type="evidence" value="ECO:0007669"/>
    <property type="project" value="UniProtKB-KW"/>
</dbReference>
<dbReference type="Proteomes" id="UP000626092">
    <property type="component" value="Unassembled WGS sequence"/>
</dbReference>
<keyword evidence="3" id="KW-0862">Zinc</keyword>
<evidence type="ECO:0000313" key="7">
    <source>
        <dbReference type="Proteomes" id="UP000626092"/>
    </source>
</evidence>
<dbReference type="Pfam" id="PF13920">
    <property type="entry name" value="zf-C3HC4_3"/>
    <property type="match status" value="1"/>
</dbReference>
<comment type="caution">
    <text evidence="6">The sequence shown here is derived from an EMBL/GenBank/DDBJ whole genome shotgun (WGS) entry which is preliminary data.</text>
</comment>
<reference evidence="6" key="1">
    <citation type="submission" date="2019-11" db="EMBL/GenBank/DDBJ databases">
        <authorList>
            <person name="Liu Y."/>
            <person name="Hou J."/>
            <person name="Li T.-Q."/>
            <person name="Guan C.-H."/>
            <person name="Wu X."/>
            <person name="Wu H.-Z."/>
            <person name="Ling F."/>
            <person name="Zhang R."/>
            <person name="Shi X.-G."/>
            <person name="Ren J.-P."/>
            <person name="Chen E.-F."/>
            <person name="Sun J.-M."/>
        </authorList>
    </citation>
    <scope>NUCLEOTIDE SEQUENCE</scope>
    <source>
        <strain evidence="6">Adult_tree_wgs_1</strain>
        <tissue evidence="6">Leaves</tissue>
    </source>
</reference>
<evidence type="ECO:0000313" key="6">
    <source>
        <dbReference type="EMBL" id="KAF7143040.1"/>
    </source>
</evidence>
<dbReference type="InterPro" id="IPR017907">
    <property type="entry name" value="Znf_RING_CS"/>
</dbReference>
<dbReference type="Gene3D" id="3.30.40.10">
    <property type="entry name" value="Zinc/RING finger domain, C3HC4 (zinc finger)"/>
    <property type="match status" value="1"/>
</dbReference>
<dbReference type="SMART" id="SM00184">
    <property type="entry name" value="RING"/>
    <property type="match status" value="1"/>
</dbReference>
<dbReference type="PROSITE" id="PS50089">
    <property type="entry name" value="ZF_RING_2"/>
    <property type="match status" value="1"/>
</dbReference>
<accession>A0A834GYP5</accession>
<dbReference type="InterPro" id="IPR013083">
    <property type="entry name" value="Znf_RING/FYVE/PHD"/>
</dbReference>
<dbReference type="AlphaFoldDB" id="A0A834GYP5"/>